<accession>A0A433QVT1</accession>
<evidence type="ECO:0000313" key="1">
    <source>
        <dbReference type="EMBL" id="RUS33876.1"/>
    </source>
</evidence>
<sequence>MECLDMVVTVRVASELREGSMRIDPQNRYQGFNFKIPEKEVSASKIAACCLHLGAITNVQYVALHLCRQRYHRDVEEVHYISVTPRPASLLLFWGEQKPVHKNPLSGGGIALPILPCCLPALFVVACVDSFLVLSLEEWLVFYRLSHDY</sequence>
<dbReference type="Proteomes" id="UP000274822">
    <property type="component" value="Unassembled WGS sequence"/>
</dbReference>
<protein>
    <submittedName>
        <fullName evidence="1">Uncharacterized protein</fullName>
    </submittedName>
</protein>
<reference evidence="1 2" key="1">
    <citation type="journal article" date="2018" name="New Phytol.">
        <title>Phylogenomics of Endogonaceae and evolution of mycorrhizas within Mucoromycota.</title>
        <authorList>
            <person name="Chang Y."/>
            <person name="Desiro A."/>
            <person name="Na H."/>
            <person name="Sandor L."/>
            <person name="Lipzen A."/>
            <person name="Clum A."/>
            <person name="Barry K."/>
            <person name="Grigoriev I.V."/>
            <person name="Martin F.M."/>
            <person name="Stajich J.E."/>
            <person name="Smith M.E."/>
            <person name="Bonito G."/>
            <person name="Spatafora J.W."/>
        </authorList>
    </citation>
    <scope>NUCLEOTIDE SEQUENCE [LARGE SCALE GENOMIC DNA]</scope>
    <source>
        <strain evidence="1 2">AD002</strain>
    </source>
</reference>
<evidence type="ECO:0000313" key="2">
    <source>
        <dbReference type="Proteomes" id="UP000274822"/>
    </source>
</evidence>
<gene>
    <name evidence="1" type="ORF">BC938DRAFT_483408</name>
</gene>
<dbReference type="AlphaFoldDB" id="A0A433QVT1"/>
<proteinExistence type="predicted"/>
<comment type="caution">
    <text evidence="1">The sequence shown here is derived from an EMBL/GenBank/DDBJ whole genome shotgun (WGS) entry which is preliminary data.</text>
</comment>
<organism evidence="1 2">
    <name type="scientific">Jimgerdemannia flammicorona</name>
    <dbReference type="NCBI Taxonomy" id="994334"/>
    <lineage>
        <taxon>Eukaryota</taxon>
        <taxon>Fungi</taxon>
        <taxon>Fungi incertae sedis</taxon>
        <taxon>Mucoromycota</taxon>
        <taxon>Mucoromycotina</taxon>
        <taxon>Endogonomycetes</taxon>
        <taxon>Endogonales</taxon>
        <taxon>Endogonaceae</taxon>
        <taxon>Jimgerdemannia</taxon>
    </lineage>
</organism>
<keyword evidence="2" id="KW-1185">Reference proteome</keyword>
<dbReference type="EMBL" id="RBNJ01000862">
    <property type="protein sequence ID" value="RUS33876.1"/>
    <property type="molecule type" value="Genomic_DNA"/>
</dbReference>
<name>A0A433QVT1_9FUNG</name>